<dbReference type="InterPro" id="IPR000185">
    <property type="entry name" value="SecA"/>
</dbReference>
<name>A0ABQ6IIF7_9MICO</name>
<accession>A0ABQ6IIF7</accession>
<dbReference type="Pfam" id="PF07516">
    <property type="entry name" value="SecA_SW"/>
    <property type="match status" value="1"/>
</dbReference>
<dbReference type="Proteomes" id="UP001157125">
    <property type="component" value="Unassembled WGS sequence"/>
</dbReference>
<protein>
    <recommendedName>
        <fullName evidence="1">SecA Wing/Scaffold domain-containing protein</fullName>
    </recommendedName>
</protein>
<dbReference type="Gene3D" id="1.10.3060.10">
    <property type="entry name" value="Helical scaffold and wing domains of SecA"/>
    <property type="match status" value="1"/>
</dbReference>
<feature type="domain" description="SecA Wing/Scaffold" evidence="1">
    <location>
        <begin position="2"/>
        <end position="155"/>
    </location>
</feature>
<proteinExistence type="predicted"/>
<dbReference type="PANTHER" id="PTHR30612">
    <property type="entry name" value="SECA INNER MEMBRANE COMPONENT OF SEC PROTEIN SECRETION SYSTEM"/>
    <property type="match status" value="1"/>
</dbReference>
<evidence type="ECO:0000313" key="2">
    <source>
        <dbReference type="EMBL" id="GMA36532.1"/>
    </source>
</evidence>
<evidence type="ECO:0000313" key="3">
    <source>
        <dbReference type="Proteomes" id="UP001157125"/>
    </source>
</evidence>
<evidence type="ECO:0000259" key="1">
    <source>
        <dbReference type="Pfam" id="PF07516"/>
    </source>
</evidence>
<dbReference type="PANTHER" id="PTHR30612:SF0">
    <property type="entry name" value="CHLOROPLAST PROTEIN-TRANSPORTING ATPASE"/>
    <property type="match status" value="1"/>
</dbReference>
<dbReference type="InterPro" id="IPR011116">
    <property type="entry name" value="SecA_Wing/Scaffold"/>
</dbReference>
<dbReference type="EMBL" id="BSUN01000001">
    <property type="protein sequence ID" value="GMA36532.1"/>
    <property type="molecule type" value="Genomic_DNA"/>
</dbReference>
<keyword evidence="3" id="KW-1185">Reference proteome</keyword>
<dbReference type="SUPFAM" id="SSF81886">
    <property type="entry name" value="Helical scaffold and wing domains of SecA"/>
    <property type="match status" value="1"/>
</dbReference>
<organism evidence="2 3">
    <name type="scientific">Demequina litorisediminis</name>
    <dbReference type="NCBI Taxonomy" id="1849022"/>
    <lineage>
        <taxon>Bacteria</taxon>
        <taxon>Bacillati</taxon>
        <taxon>Actinomycetota</taxon>
        <taxon>Actinomycetes</taxon>
        <taxon>Micrococcales</taxon>
        <taxon>Demequinaceae</taxon>
        <taxon>Demequina</taxon>
    </lineage>
</organism>
<reference evidence="3" key="1">
    <citation type="journal article" date="2019" name="Int. J. Syst. Evol. Microbiol.">
        <title>The Global Catalogue of Microorganisms (GCM) 10K type strain sequencing project: providing services to taxonomists for standard genome sequencing and annotation.</title>
        <authorList>
            <consortium name="The Broad Institute Genomics Platform"/>
            <consortium name="The Broad Institute Genome Sequencing Center for Infectious Disease"/>
            <person name="Wu L."/>
            <person name="Ma J."/>
        </authorList>
    </citation>
    <scope>NUCLEOTIDE SEQUENCE [LARGE SCALE GENOMIC DNA]</scope>
    <source>
        <strain evidence="3">NBRC 112299</strain>
    </source>
</reference>
<sequence>MLYGRRREVLSGEDFSEEVNTFIDDVVAAYVKGTTVVGSAEDWDLEALWKDLHTIYPVSVTVDEILDEAGGVERINTAFLERELKADAHVQYEAVEERIGTDLMRTVERQVVLQVLDAKWREHLYEMDYLKEGIGLRAMGQRDPLTEYQREGYQALRGDERWHQGAVAQGAVPGRKA</sequence>
<gene>
    <name evidence="2" type="ORF">GCM10025876_27360</name>
</gene>
<comment type="caution">
    <text evidence="2">The sequence shown here is derived from an EMBL/GenBank/DDBJ whole genome shotgun (WGS) entry which is preliminary data.</text>
</comment>
<dbReference type="InterPro" id="IPR036266">
    <property type="entry name" value="SecA_Wing/Scaffold_sf"/>
</dbReference>